<dbReference type="Proteomes" id="UP000013827">
    <property type="component" value="Unassembled WGS sequence"/>
</dbReference>
<dbReference type="GO" id="GO:0005524">
    <property type="term" value="F:ATP binding"/>
    <property type="evidence" value="ECO:0007669"/>
    <property type="project" value="InterPro"/>
</dbReference>
<reference evidence="7" key="2">
    <citation type="submission" date="2024-10" db="UniProtKB">
        <authorList>
            <consortium name="EnsemblProtists"/>
        </authorList>
    </citation>
    <scope>IDENTIFICATION</scope>
</reference>
<protein>
    <submittedName>
        <fullName evidence="7">Uncharacterized protein</fullName>
    </submittedName>
</protein>
<feature type="domain" description="Helicase ATP-binding" evidence="5">
    <location>
        <begin position="30"/>
        <end position="196"/>
    </location>
</feature>
<reference evidence="8" key="1">
    <citation type="journal article" date="2013" name="Nature">
        <title>Pan genome of the phytoplankton Emiliania underpins its global distribution.</title>
        <authorList>
            <person name="Read B.A."/>
            <person name="Kegel J."/>
            <person name="Klute M.J."/>
            <person name="Kuo A."/>
            <person name="Lefebvre S.C."/>
            <person name="Maumus F."/>
            <person name="Mayer C."/>
            <person name="Miller J."/>
            <person name="Monier A."/>
            <person name="Salamov A."/>
            <person name="Young J."/>
            <person name="Aguilar M."/>
            <person name="Claverie J.M."/>
            <person name="Frickenhaus S."/>
            <person name="Gonzalez K."/>
            <person name="Herman E.K."/>
            <person name="Lin Y.C."/>
            <person name="Napier J."/>
            <person name="Ogata H."/>
            <person name="Sarno A.F."/>
            <person name="Shmutz J."/>
            <person name="Schroeder D."/>
            <person name="de Vargas C."/>
            <person name="Verret F."/>
            <person name="von Dassow P."/>
            <person name="Valentin K."/>
            <person name="Van de Peer Y."/>
            <person name="Wheeler G."/>
            <person name="Dacks J.B."/>
            <person name="Delwiche C.F."/>
            <person name="Dyhrman S.T."/>
            <person name="Glockner G."/>
            <person name="John U."/>
            <person name="Richards T."/>
            <person name="Worden A.Z."/>
            <person name="Zhang X."/>
            <person name="Grigoriev I.V."/>
            <person name="Allen A.E."/>
            <person name="Bidle K."/>
            <person name="Borodovsky M."/>
            <person name="Bowler C."/>
            <person name="Brownlee C."/>
            <person name="Cock J.M."/>
            <person name="Elias M."/>
            <person name="Gladyshev V.N."/>
            <person name="Groth M."/>
            <person name="Guda C."/>
            <person name="Hadaegh A."/>
            <person name="Iglesias-Rodriguez M.D."/>
            <person name="Jenkins J."/>
            <person name="Jones B.M."/>
            <person name="Lawson T."/>
            <person name="Leese F."/>
            <person name="Lindquist E."/>
            <person name="Lobanov A."/>
            <person name="Lomsadze A."/>
            <person name="Malik S.B."/>
            <person name="Marsh M.E."/>
            <person name="Mackinder L."/>
            <person name="Mock T."/>
            <person name="Mueller-Roeber B."/>
            <person name="Pagarete A."/>
            <person name="Parker M."/>
            <person name="Probert I."/>
            <person name="Quesneville H."/>
            <person name="Raines C."/>
            <person name="Rensing S.A."/>
            <person name="Riano-Pachon D.M."/>
            <person name="Richier S."/>
            <person name="Rokitta S."/>
            <person name="Shiraiwa Y."/>
            <person name="Soanes D.M."/>
            <person name="van der Giezen M."/>
            <person name="Wahlund T.M."/>
            <person name="Williams B."/>
            <person name="Wilson W."/>
            <person name="Wolfe G."/>
            <person name="Wurch L.L."/>
        </authorList>
    </citation>
    <scope>NUCLEOTIDE SEQUENCE</scope>
</reference>
<dbReference type="EnsemblProtists" id="EOD39269">
    <property type="protein sequence ID" value="EOD39269"/>
    <property type="gene ID" value="EMIHUDRAFT_223796"/>
</dbReference>
<organism evidence="7 8">
    <name type="scientific">Emiliania huxleyi (strain CCMP1516)</name>
    <dbReference type="NCBI Taxonomy" id="280463"/>
    <lineage>
        <taxon>Eukaryota</taxon>
        <taxon>Haptista</taxon>
        <taxon>Haptophyta</taxon>
        <taxon>Prymnesiophyceae</taxon>
        <taxon>Isochrysidales</taxon>
        <taxon>Noelaerhabdaceae</taxon>
        <taxon>Emiliania</taxon>
    </lineage>
</organism>
<keyword evidence="8" id="KW-1185">Reference proteome</keyword>
<comment type="subcellular location">
    <subcellularLocation>
        <location evidence="1">Nucleus</location>
    </subcellularLocation>
</comment>
<dbReference type="PANTHER" id="PTHR45623:SF48">
    <property type="entry name" value="SNF2 FAMILY DNA-DEPENDENT ATPASE"/>
    <property type="match status" value="1"/>
</dbReference>
<feature type="compositionally biased region" description="Acidic residues" evidence="4">
    <location>
        <begin position="611"/>
        <end position="625"/>
    </location>
</feature>
<dbReference type="Gene3D" id="3.30.40.10">
    <property type="entry name" value="Zinc/RING finger domain, C3HC4 (zinc finger)"/>
    <property type="match status" value="1"/>
</dbReference>
<feature type="compositionally biased region" description="Low complexity" evidence="4">
    <location>
        <begin position="797"/>
        <end position="811"/>
    </location>
</feature>
<feature type="compositionally biased region" description="Basic and acidic residues" evidence="4">
    <location>
        <begin position="767"/>
        <end position="796"/>
    </location>
</feature>
<dbReference type="PaxDb" id="2903-EOD39269"/>
<evidence type="ECO:0000256" key="2">
    <source>
        <dbReference type="ARBA" id="ARBA00022801"/>
    </source>
</evidence>
<dbReference type="Gene3D" id="3.40.50.300">
    <property type="entry name" value="P-loop containing nucleotide triphosphate hydrolases"/>
    <property type="match status" value="2"/>
</dbReference>
<evidence type="ECO:0000259" key="6">
    <source>
        <dbReference type="PROSITE" id="PS51194"/>
    </source>
</evidence>
<dbReference type="Pfam" id="PF00176">
    <property type="entry name" value="SNF2-rel_dom"/>
    <property type="match status" value="1"/>
</dbReference>
<name>A0A0D3KU34_EMIH1</name>
<feature type="compositionally biased region" description="Basic residues" evidence="4">
    <location>
        <begin position="447"/>
        <end position="458"/>
    </location>
</feature>
<dbReference type="RefSeq" id="XP_005791698.1">
    <property type="nucleotide sequence ID" value="XM_005791641.1"/>
</dbReference>
<feature type="region of interest" description="Disordered" evidence="4">
    <location>
        <begin position="1076"/>
        <end position="1128"/>
    </location>
</feature>
<dbReference type="eggNOG" id="KOG0384">
    <property type="taxonomic scope" value="Eukaryota"/>
</dbReference>
<dbReference type="PROSITE" id="PS51192">
    <property type="entry name" value="HELICASE_ATP_BIND_1"/>
    <property type="match status" value="1"/>
</dbReference>
<evidence type="ECO:0000256" key="4">
    <source>
        <dbReference type="SAM" id="MobiDB-lite"/>
    </source>
</evidence>
<feature type="compositionally biased region" description="Basic and acidic residues" evidence="4">
    <location>
        <begin position="865"/>
        <end position="875"/>
    </location>
</feature>
<dbReference type="SUPFAM" id="SSF57903">
    <property type="entry name" value="FYVE/PHD zinc finger"/>
    <property type="match status" value="1"/>
</dbReference>
<dbReference type="Pfam" id="PF00271">
    <property type="entry name" value="Helicase_C"/>
    <property type="match status" value="1"/>
</dbReference>
<dbReference type="SUPFAM" id="SSF52540">
    <property type="entry name" value="P-loop containing nucleoside triphosphate hydrolases"/>
    <property type="match status" value="2"/>
</dbReference>
<feature type="compositionally biased region" description="Basic and acidic residues" evidence="4">
    <location>
        <begin position="812"/>
        <end position="850"/>
    </location>
</feature>
<dbReference type="InterPro" id="IPR013083">
    <property type="entry name" value="Znf_RING/FYVE/PHD"/>
</dbReference>
<dbReference type="InterPro" id="IPR049730">
    <property type="entry name" value="SNF2/RAD54-like_C"/>
</dbReference>
<dbReference type="GO" id="GO:0005634">
    <property type="term" value="C:nucleus"/>
    <property type="evidence" value="ECO:0007669"/>
    <property type="project" value="UniProtKB-SubCell"/>
</dbReference>
<dbReference type="PROSITE" id="PS51194">
    <property type="entry name" value="HELICASE_CTER"/>
    <property type="match status" value="1"/>
</dbReference>
<keyword evidence="3" id="KW-0539">Nucleus</keyword>
<feature type="domain" description="Helicase C-terminal" evidence="6">
    <location>
        <begin position="341"/>
        <end position="511"/>
    </location>
</feature>
<dbReference type="HOGENOM" id="CLU_279454_0_0_1"/>
<dbReference type="InterPro" id="IPR038718">
    <property type="entry name" value="SNF2-like_sf"/>
</dbReference>
<dbReference type="SMART" id="SM00490">
    <property type="entry name" value="HELICc"/>
    <property type="match status" value="1"/>
</dbReference>
<dbReference type="SMART" id="SM00487">
    <property type="entry name" value="DEXDc"/>
    <property type="match status" value="1"/>
</dbReference>
<dbReference type="CDD" id="cd18793">
    <property type="entry name" value="SF2_C_SNF"/>
    <property type="match status" value="1"/>
</dbReference>
<evidence type="ECO:0000259" key="5">
    <source>
        <dbReference type="PROSITE" id="PS51192"/>
    </source>
</evidence>
<feature type="region of interest" description="Disordered" evidence="4">
    <location>
        <begin position="767"/>
        <end position="851"/>
    </location>
</feature>
<dbReference type="InterPro" id="IPR001650">
    <property type="entry name" value="Helicase_C-like"/>
</dbReference>
<feature type="compositionally biased region" description="Low complexity" evidence="4">
    <location>
        <begin position="1118"/>
        <end position="1128"/>
    </location>
</feature>
<sequence>MPAAKDEVSASLEGGITLRPYQREGANWLLWSRKQGRSVILGDEMGLGKTMQVVACLRHQVVEWGCDGPFLVVAPLSTIGHWERELGRAPELRPQVLRGPAAERRAQLREGGPSGVRAWTVLITTYETLLSDARALQGIEWSGLVFDEAQRLKNAKSKSFAAAAALRCEHKVLLSGTPLQNSVGELWSLLHLLSPTGFADEVAFGRRFGGLETARQATALSSLLRPFLLRRTKADVEVSLEPLTEMLIYVEVTALQKMTYRAICERNRELLVPSERGGKRSSLSFRNLEARDAAPVLMRHCCNHPYLVAGVEEEEEVRAGGYGSPAAELDALVAASGKTVLLSKLLPHLTAGGHRTLLFSQFKLVLDLLEDVLDHLGLPYERLDGDVTGAARQAAIARFEAPGCTTPTLGTGGLGITLTSADTVVLYDPDWNPQADLQAAARCHRIGQTKPGTRRQNRKPAQQSKRAGNRQAKPVTVYRLVTRDTYEMALYARANQKRGLEQAVIGHGDFGAAAGGRRGAAPDAAEIEALLRRGAHHLLAANAVAIDSSAGRARSGGVFAEATFVSGEESGVPDLDDPDFWTRVLPPPPPVEAAPSADSRSLRRRASVVVEESDGSPSSEEEEESGLPPPRGGWSPSQLRALAERSATVGVLRLGPGRFGASQHLLSVPELETRPPGEVQIAIRAVVRLWLEAQPSRGQKDAPVTLSDLCSLAALGRHREQGRPVSALRLRRRKVARLCRAMLAYEREQSRDLAKEAEARERRRAEAEEKRRQREAAEEAKRLAREQKAREGRRLEGGALERAAAADAKAAAAEERRRVKEERRAEREKEEAKSVEQRREEKKAREEERVNSLLEQGKKVWAASREVEDLPDKRPYPPVPPSAAGKPQERNRSCHICTQGIASWRGAFTAPLGCSKCPRIFCERCLGHLQDEALLPLAGKPLSTFFDDHWDDWTCLMCRGVCACQEPQLSAKVPIASVCAAGPGRCRIKTAEPHPFRSGDSVSVSGCKLAASAGPVASKALQPVNKQHGSVTWISPGEIELRADASGLPPVAEASGHVTLPTIEKHKRRGWVGVTGSGAIKASPATAAAVTGKRKGSPTPMKRKGSPSRGGGRRTPKKTSTGTRKAKA</sequence>
<dbReference type="PANTHER" id="PTHR45623">
    <property type="entry name" value="CHROMODOMAIN-HELICASE-DNA-BINDING PROTEIN 3-RELATED-RELATED"/>
    <property type="match status" value="1"/>
</dbReference>
<dbReference type="InterPro" id="IPR014001">
    <property type="entry name" value="Helicase_ATP-bd"/>
</dbReference>
<dbReference type="InterPro" id="IPR000330">
    <property type="entry name" value="SNF2_N"/>
</dbReference>
<keyword evidence="2" id="KW-0378">Hydrolase</keyword>
<dbReference type="KEGG" id="ehx:EMIHUDRAFT_223796"/>
<dbReference type="InterPro" id="IPR011011">
    <property type="entry name" value="Znf_FYVE_PHD"/>
</dbReference>
<dbReference type="InterPro" id="IPR027417">
    <property type="entry name" value="P-loop_NTPase"/>
</dbReference>
<dbReference type="STRING" id="2903.R1G0C8"/>
<evidence type="ECO:0000313" key="8">
    <source>
        <dbReference type="Proteomes" id="UP000013827"/>
    </source>
</evidence>
<dbReference type="GO" id="GO:0016787">
    <property type="term" value="F:hydrolase activity"/>
    <property type="evidence" value="ECO:0007669"/>
    <property type="project" value="UniProtKB-KW"/>
</dbReference>
<accession>A0A0D3KU34</accession>
<evidence type="ECO:0000256" key="3">
    <source>
        <dbReference type="ARBA" id="ARBA00023242"/>
    </source>
</evidence>
<proteinExistence type="predicted"/>
<feature type="region of interest" description="Disordered" evidence="4">
    <location>
        <begin position="447"/>
        <end position="473"/>
    </location>
</feature>
<dbReference type="GeneID" id="17284539"/>
<feature type="compositionally biased region" description="Basic residues" evidence="4">
    <location>
        <begin position="1092"/>
        <end position="1117"/>
    </location>
</feature>
<evidence type="ECO:0000256" key="1">
    <source>
        <dbReference type="ARBA" id="ARBA00004123"/>
    </source>
</evidence>
<feature type="region of interest" description="Disordered" evidence="4">
    <location>
        <begin position="864"/>
        <end position="889"/>
    </location>
</feature>
<dbReference type="AlphaFoldDB" id="A0A0D3KU34"/>
<evidence type="ECO:0000313" key="7">
    <source>
        <dbReference type="EnsemblProtists" id="EOD39269"/>
    </source>
</evidence>
<dbReference type="Gene3D" id="3.40.50.10810">
    <property type="entry name" value="Tandem AAA-ATPase domain"/>
    <property type="match status" value="1"/>
</dbReference>
<feature type="region of interest" description="Disordered" evidence="4">
    <location>
        <begin position="568"/>
        <end position="637"/>
    </location>
</feature>